<comment type="caution">
    <text evidence="4">The sequence shown here is derived from an EMBL/GenBank/DDBJ whole genome shotgun (WGS) entry which is preliminary data.</text>
</comment>
<feature type="transmembrane region" description="Helical" evidence="2">
    <location>
        <begin position="160"/>
        <end position="178"/>
    </location>
</feature>
<feature type="transmembrane region" description="Helical" evidence="2">
    <location>
        <begin position="31"/>
        <end position="48"/>
    </location>
</feature>
<dbReference type="PANTHER" id="PTHR30487">
    <property type="entry name" value="TYPE 4 PREPILIN-LIKE PROTEINS LEADER PEPTIDE-PROCESSING ENZYME"/>
    <property type="match status" value="1"/>
</dbReference>
<gene>
    <name evidence="4" type="ORF">EKG36_17350</name>
</gene>
<keyword evidence="2" id="KW-1133">Transmembrane helix</keyword>
<dbReference type="Pfam" id="PF01478">
    <property type="entry name" value="Peptidase_A24"/>
    <property type="match status" value="1"/>
</dbReference>
<reference evidence="4 5" key="1">
    <citation type="submission" date="2018-12" db="EMBL/GenBank/DDBJ databases">
        <authorList>
            <person name="Yu L."/>
        </authorList>
    </citation>
    <scope>NUCLEOTIDE SEQUENCE [LARGE SCALE GENOMIC DNA]</scope>
    <source>
        <strain evidence="4 5">11S</strain>
    </source>
</reference>
<feature type="transmembrane region" description="Helical" evidence="2">
    <location>
        <begin position="96"/>
        <end position="121"/>
    </location>
</feature>
<keyword evidence="2" id="KW-0812">Transmembrane</keyword>
<evidence type="ECO:0000313" key="5">
    <source>
        <dbReference type="Proteomes" id="UP000267400"/>
    </source>
</evidence>
<dbReference type="InterPro" id="IPR050882">
    <property type="entry name" value="Prepilin_peptidase/N-MTase"/>
</dbReference>
<keyword evidence="2" id="KW-0472">Membrane</keyword>
<dbReference type="EMBL" id="RXNS01000019">
    <property type="protein sequence ID" value="RTQ99632.1"/>
    <property type="molecule type" value="Genomic_DNA"/>
</dbReference>
<dbReference type="GO" id="GO:0004190">
    <property type="term" value="F:aspartic-type endopeptidase activity"/>
    <property type="evidence" value="ECO:0007669"/>
    <property type="project" value="InterPro"/>
</dbReference>
<comment type="similarity">
    <text evidence="1">Belongs to the peptidase A24 family.</text>
</comment>
<organism evidence="4 5">
    <name type="scientific">Halomonas nitroreducens</name>
    <dbReference type="NCBI Taxonomy" id="447425"/>
    <lineage>
        <taxon>Bacteria</taxon>
        <taxon>Pseudomonadati</taxon>
        <taxon>Pseudomonadota</taxon>
        <taxon>Gammaproteobacteria</taxon>
        <taxon>Oceanospirillales</taxon>
        <taxon>Halomonadaceae</taxon>
        <taxon>Halomonas</taxon>
    </lineage>
</organism>
<dbReference type="OrthoDB" id="5508079at2"/>
<keyword evidence="5" id="KW-1185">Reference proteome</keyword>
<accession>A0A3S0HQE5</accession>
<dbReference type="GO" id="GO:0006465">
    <property type="term" value="P:signal peptide processing"/>
    <property type="evidence" value="ECO:0007669"/>
    <property type="project" value="TreeGrafter"/>
</dbReference>
<evidence type="ECO:0000256" key="2">
    <source>
        <dbReference type="SAM" id="Phobius"/>
    </source>
</evidence>
<sequence length="181" mass="19016">MRHELLLIYGFVLLLVWSASVWDLRQRRIPNALVLAGAVVGVLLQGALSGSGGALAAIHGLLVGLAILIPGYLMGFTGAGDAKLMAAVGTFLGPLGAFQAGLVSIIFGGIIGILFAATALFNKSSVSPLGRYRLMVETLVVTGKPFYIAPKKGEVMGKRFPFAVSIALGTTAWIFWQWSLG</sequence>
<dbReference type="InterPro" id="IPR000045">
    <property type="entry name" value="Prepilin_IV_endopep_pep"/>
</dbReference>
<protein>
    <submittedName>
        <fullName evidence="4">Prepilin peptidase</fullName>
    </submittedName>
</protein>
<evidence type="ECO:0000256" key="1">
    <source>
        <dbReference type="ARBA" id="ARBA00005801"/>
    </source>
</evidence>
<name>A0A3S0HQE5_9GAMM</name>
<proteinExistence type="inferred from homology"/>
<feature type="domain" description="Prepilin type IV endopeptidase peptidase" evidence="3">
    <location>
        <begin position="12"/>
        <end position="113"/>
    </location>
</feature>
<dbReference type="GO" id="GO:0005886">
    <property type="term" value="C:plasma membrane"/>
    <property type="evidence" value="ECO:0007669"/>
    <property type="project" value="TreeGrafter"/>
</dbReference>
<feature type="transmembrane region" description="Helical" evidence="2">
    <location>
        <begin position="55"/>
        <end position="76"/>
    </location>
</feature>
<evidence type="ECO:0000313" key="4">
    <source>
        <dbReference type="EMBL" id="RTQ99632.1"/>
    </source>
</evidence>
<dbReference type="AlphaFoldDB" id="A0A3S0HQE5"/>
<dbReference type="Proteomes" id="UP000267400">
    <property type="component" value="Unassembled WGS sequence"/>
</dbReference>
<dbReference type="PANTHER" id="PTHR30487:SF0">
    <property type="entry name" value="PREPILIN LEADER PEPTIDASE_N-METHYLTRANSFERASE-RELATED"/>
    <property type="match status" value="1"/>
</dbReference>
<dbReference type="Gene3D" id="1.20.120.1220">
    <property type="match status" value="1"/>
</dbReference>
<evidence type="ECO:0000259" key="3">
    <source>
        <dbReference type="Pfam" id="PF01478"/>
    </source>
</evidence>